<reference evidence="3 4" key="1">
    <citation type="submission" date="2019-02" db="EMBL/GenBank/DDBJ databases">
        <title>Deep-cultivation of Planctomycetes and their phenomic and genomic characterization uncovers novel biology.</title>
        <authorList>
            <person name="Wiegand S."/>
            <person name="Jogler M."/>
            <person name="Boedeker C."/>
            <person name="Pinto D."/>
            <person name="Vollmers J."/>
            <person name="Rivas-Marin E."/>
            <person name="Kohn T."/>
            <person name="Peeters S.H."/>
            <person name="Heuer A."/>
            <person name="Rast P."/>
            <person name="Oberbeckmann S."/>
            <person name="Bunk B."/>
            <person name="Jeske O."/>
            <person name="Meyerdierks A."/>
            <person name="Storesund J.E."/>
            <person name="Kallscheuer N."/>
            <person name="Luecker S."/>
            <person name="Lage O.M."/>
            <person name="Pohl T."/>
            <person name="Merkel B.J."/>
            <person name="Hornburger P."/>
            <person name="Mueller R.-W."/>
            <person name="Bruemmer F."/>
            <person name="Labrenz M."/>
            <person name="Spormann A.M."/>
            <person name="Op Den Camp H."/>
            <person name="Overmann J."/>
            <person name="Amann R."/>
            <person name="Jetten M.S.M."/>
            <person name="Mascher T."/>
            <person name="Medema M.H."/>
            <person name="Devos D.P."/>
            <person name="Kaster A.-K."/>
            <person name="Ovreas L."/>
            <person name="Rohde M."/>
            <person name="Galperin M.Y."/>
            <person name="Jogler C."/>
        </authorList>
    </citation>
    <scope>NUCLEOTIDE SEQUENCE [LARGE SCALE GENOMIC DNA]</scope>
    <source>
        <strain evidence="3 4">CA13</strain>
    </source>
</reference>
<feature type="transmembrane region" description="Helical" evidence="2">
    <location>
        <begin position="47"/>
        <end position="67"/>
    </location>
</feature>
<keyword evidence="2" id="KW-0472">Membrane</keyword>
<evidence type="ECO:0000313" key="4">
    <source>
        <dbReference type="Proteomes" id="UP000315010"/>
    </source>
</evidence>
<keyword evidence="2" id="KW-1133">Transmembrane helix</keyword>
<proteinExistence type="predicted"/>
<evidence type="ECO:0000313" key="3">
    <source>
        <dbReference type="EMBL" id="TWT79757.1"/>
    </source>
</evidence>
<gene>
    <name evidence="3" type="ORF">CA13_11640</name>
</gene>
<evidence type="ECO:0000256" key="1">
    <source>
        <dbReference type="SAM" id="MobiDB-lite"/>
    </source>
</evidence>
<sequence>MRRQCGPVKIKFNFPERSLNEYSHGTNMKANPYAPPRDALTTRPRSAIYLLLFATLSFAIVYAAWSLFGISGIAPAVAFITVCWFTLSRTVAPKLDPINRQRMTVVELLTIVIICAILHGLTLPSVSTTPRRPSSVAPQAPNTQSIRSDSVPSMNDTN</sequence>
<feature type="compositionally biased region" description="Polar residues" evidence="1">
    <location>
        <begin position="140"/>
        <end position="158"/>
    </location>
</feature>
<keyword evidence="2" id="KW-0812">Transmembrane</keyword>
<dbReference type="Proteomes" id="UP000315010">
    <property type="component" value="Unassembled WGS sequence"/>
</dbReference>
<evidence type="ECO:0000256" key="2">
    <source>
        <dbReference type="SAM" id="Phobius"/>
    </source>
</evidence>
<feature type="transmembrane region" description="Helical" evidence="2">
    <location>
        <begin position="73"/>
        <end position="92"/>
    </location>
</feature>
<accession>A0A5C5YYU1</accession>
<protein>
    <submittedName>
        <fullName evidence="3">Uncharacterized protein</fullName>
    </submittedName>
</protein>
<dbReference type="EMBL" id="SJPJ01000001">
    <property type="protein sequence ID" value="TWT79757.1"/>
    <property type="molecule type" value="Genomic_DNA"/>
</dbReference>
<organism evidence="3 4">
    <name type="scientific">Novipirellula herctigrandis</name>
    <dbReference type="NCBI Taxonomy" id="2527986"/>
    <lineage>
        <taxon>Bacteria</taxon>
        <taxon>Pseudomonadati</taxon>
        <taxon>Planctomycetota</taxon>
        <taxon>Planctomycetia</taxon>
        <taxon>Pirellulales</taxon>
        <taxon>Pirellulaceae</taxon>
        <taxon>Novipirellula</taxon>
    </lineage>
</organism>
<feature type="region of interest" description="Disordered" evidence="1">
    <location>
        <begin position="128"/>
        <end position="158"/>
    </location>
</feature>
<dbReference type="AlphaFoldDB" id="A0A5C5YYU1"/>
<keyword evidence="4" id="KW-1185">Reference proteome</keyword>
<feature type="transmembrane region" description="Helical" evidence="2">
    <location>
        <begin position="104"/>
        <end position="123"/>
    </location>
</feature>
<name>A0A5C5YYU1_9BACT</name>
<comment type="caution">
    <text evidence="3">The sequence shown here is derived from an EMBL/GenBank/DDBJ whole genome shotgun (WGS) entry which is preliminary data.</text>
</comment>